<keyword evidence="3" id="KW-1185">Reference proteome</keyword>
<gene>
    <name evidence="2" type="ORF">MTR67_013305</name>
</gene>
<dbReference type="PANTHER" id="PTHR33180">
    <property type="entry name" value="PHOTOSYSTEM II CP43 REACTION CENTER PROTEIN"/>
    <property type="match status" value="1"/>
</dbReference>
<feature type="region of interest" description="Disordered" evidence="1">
    <location>
        <begin position="223"/>
        <end position="244"/>
    </location>
</feature>
<proteinExistence type="predicted"/>
<reference evidence="2" key="1">
    <citation type="submission" date="2023-08" db="EMBL/GenBank/DDBJ databases">
        <title>A de novo genome assembly of Solanum verrucosum Schlechtendal, a Mexican diploid species geographically isolated from the other diploid A-genome species in potato relatives.</title>
        <authorList>
            <person name="Hosaka K."/>
        </authorList>
    </citation>
    <scope>NUCLEOTIDE SEQUENCE</scope>
    <source>
        <tissue evidence="2">Young leaves</tissue>
    </source>
</reference>
<accession>A0AAF0QEU1</accession>
<evidence type="ECO:0000313" key="2">
    <source>
        <dbReference type="EMBL" id="WMV19920.1"/>
    </source>
</evidence>
<dbReference type="AlphaFoldDB" id="A0AAF0QEU1"/>
<organism evidence="2 3">
    <name type="scientific">Solanum verrucosum</name>
    <dbReference type="NCBI Taxonomy" id="315347"/>
    <lineage>
        <taxon>Eukaryota</taxon>
        <taxon>Viridiplantae</taxon>
        <taxon>Streptophyta</taxon>
        <taxon>Embryophyta</taxon>
        <taxon>Tracheophyta</taxon>
        <taxon>Spermatophyta</taxon>
        <taxon>Magnoliopsida</taxon>
        <taxon>eudicotyledons</taxon>
        <taxon>Gunneridae</taxon>
        <taxon>Pentapetalae</taxon>
        <taxon>asterids</taxon>
        <taxon>lamiids</taxon>
        <taxon>Solanales</taxon>
        <taxon>Solanaceae</taxon>
        <taxon>Solanoideae</taxon>
        <taxon>Solaneae</taxon>
        <taxon>Solanum</taxon>
    </lineage>
</organism>
<feature type="compositionally biased region" description="Low complexity" evidence="1">
    <location>
        <begin position="39"/>
        <end position="68"/>
    </location>
</feature>
<dbReference type="EMBL" id="CP133614">
    <property type="protein sequence ID" value="WMV19920.1"/>
    <property type="molecule type" value="Genomic_DNA"/>
</dbReference>
<dbReference type="PANTHER" id="PTHR33180:SF31">
    <property type="entry name" value="POLYPROTEIN PROTEIN"/>
    <property type="match status" value="1"/>
</dbReference>
<dbReference type="Proteomes" id="UP001234989">
    <property type="component" value="Chromosome 3"/>
</dbReference>
<evidence type="ECO:0000256" key="1">
    <source>
        <dbReference type="SAM" id="MobiDB-lite"/>
    </source>
</evidence>
<feature type="compositionally biased region" description="Low complexity" evidence="1">
    <location>
        <begin position="230"/>
        <end position="244"/>
    </location>
</feature>
<name>A0AAF0QEU1_SOLVR</name>
<sequence>MARTKVLERNQPPRKRAMEVVISEKVAPQRLTWPRLSPIGGKDTTKGKGSTKPSSSSSSSDNIVIDSTHLTTSNSDREIIRPLQDPARLLVTPPPPTQTAEQAPPVPPVEAPPPRSMNTLKAVGLRTIWKRIGPGILHRVREAGPEGEKEGQLILHQLIIWWCKRARVPFVEKTDVEVTPNSSTDFWRIEAEYTRDEAEQRRAAPVDISPVVDVDMLEADTTHPTQVGEPSGTPSIATTTTPSSSTTTTTVLVAVASRPMLTHAMLYKMGHLAQSIDVHASRVEAYVPKQIAHAIFVPLAPIRSEL</sequence>
<feature type="compositionally biased region" description="Pro residues" evidence="1">
    <location>
        <begin position="104"/>
        <end position="115"/>
    </location>
</feature>
<feature type="region of interest" description="Disordered" evidence="1">
    <location>
        <begin position="1"/>
        <end position="115"/>
    </location>
</feature>
<protein>
    <submittedName>
        <fullName evidence="2">Uncharacterized protein</fullName>
    </submittedName>
</protein>
<evidence type="ECO:0000313" key="3">
    <source>
        <dbReference type="Proteomes" id="UP001234989"/>
    </source>
</evidence>